<feature type="transmembrane region" description="Helical" evidence="2">
    <location>
        <begin position="317"/>
        <end position="341"/>
    </location>
</feature>
<keyword evidence="2" id="KW-0472">Membrane</keyword>
<dbReference type="InterPro" id="IPR042635">
    <property type="entry name" value="MEGF10/SREC1/2-like"/>
</dbReference>
<organism evidence="5 6">
    <name type="scientific">Magallana gigas</name>
    <name type="common">Pacific oyster</name>
    <name type="synonym">Crassostrea gigas</name>
    <dbReference type="NCBI Taxonomy" id="29159"/>
    <lineage>
        <taxon>Eukaryota</taxon>
        <taxon>Metazoa</taxon>
        <taxon>Spiralia</taxon>
        <taxon>Lophotrochozoa</taxon>
        <taxon>Mollusca</taxon>
        <taxon>Bivalvia</taxon>
        <taxon>Autobranchia</taxon>
        <taxon>Pteriomorphia</taxon>
        <taxon>Ostreida</taxon>
        <taxon>Ostreoidea</taxon>
        <taxon>Ostreidae</taxon>
        <taxon>Magallana</taxon>
    </lineage>
</organism>
<evidence type="ECO:0000256" key="3">
    <source>
        <dbReference type="SAM" id="SignalP"/>
    </source>
</evidence>
<dbReference type="InterPro" id="IPR000742">
    <property type="entry name" value="EGF"/>
</dbReference>
<feature type="chain" id="PRO_5036445092" description="EGF-like domain-containing protein" evidence="3">
    <location>
        <begin position="19"/>
        <end position="398"/>
    </location>
</feature>
<evidence type="ECO:0000259" key="4">
    <source>
        <dbReference type="SMART" id="SM00181"/>
    </source>
</evidence>
<dbReference type="Proteomes" id="UP000005408">
    <property type="component" value="Unassembled WGS sequence"/>
</dbReference>
<sequence>MYYTKILLLLADLMLISTYDNLSYNKLATQSQTYQLSSGASSAVDENTATCTKQMAIGLNSPDKTVLWKVDLGDVYPIYSISILFKTYDGHEDRQRGRFAGFSLYITSVWNELCEVVVLGCNKTGVYGMNCNKLCPINCESNLCNIENGSCYGCKPGWRDTLCDKECIEGRYGSKCLKQCLGHCRDSVTCNHVTGHCDGGCDTGWTGALCDKGCYNGTYGYDCLHNCSGHCLNNSPCNKQTGQCDRGCEPGYTNVFCSDKCFQSYGENCHNPCSQHCYTKNCDRYNGSCLTGCTGGFYGKRCELDIQMLIMDRSSSFGWIVGLSVSIAVNIILITSISVMCRGNSRKKGSIFGNLLSCWKISEFYQDTHASIDETSTYQELAVPVSKTELTYHNTILK</sequence>
<dbReference type="SMART" id="SM00181">
    <property type="entry name" value="EGF"/>
    <property type="match status" value="4"/>
</dbReference>
<proteinExistence type="predicted"/>
<keyword evidence="1" id="KW-0245">EGF-like domain</keyword>
<evidence type="ECO:0000313" key="6">
    <source>
        <dbReference type="Proteomes" id="UP000005408"/>
    </source>
</evidence>
<dbReference type="EnsemblMetazoa" id="G7562.1">
    <property type="protein sequence ID" value="G7562.1:cds"/>
    <property type="gene ID" value="G7562"/>
</dbReference>
<feature type="domain" description="EGF-like" evidence="4">
    <location>
        <begin position="222"/>
        <end position="258"/>
    </location>
</feature>
<reference evidence="5" key="1">
    <citation type="submission" date="2022-08" db="UniProtKB">
        <authorList>
            <consortium name="EnsemblMetazoa"/>
        </authorList>
    </citation>
    <scope>IDENTIFICATION</scope>
    <source>
        <strain evidence="5">05x7-T-G4-1.051#20</strain>
    </source>
</reference>
<keyword evidence="2" id="KW-0812">Transmembrane</keyword>
<evidence type="ECO:0000256" key="1">
    <source>
        <dbReference type="ARBA" id="ARBA00022536"/>
    </source>
</evidence>
<dbReference type="InterPro" id="IPR008979">
    <property type="entry name" value="Galactose-bd-like_sf"/>
</dbReference>
<feature type="signal peptide" evidence="3">
    <location>
        <begin position="1"/>
        <end position="18"/>
    </location>
</feature>
<keyword evidence="3" id="KW-0732">Signal</keyword>
<evidence type="ECO:0000313" key="5">
    <source>
        <dbReference type="EnsemblMetazoa" id="G7562.1:cds"/>
    </source>
</evidence>
<name>A0A8W8NR59_MAGGI</name>
<evidence type="ECO:0000256" key="2">
    <source>
        <dbReference type="SAM" id="Phobius"/>
    </source>
</evidence>
<dbReference type="AlphaFoldDB" id="A0A8W8NR59"/>
<feature type="domain" description="EGF-like" evidence="4">
    <location>
        <begin position="268"/>
        <end position="303"/>
    </location>
</feature>
<dbReference type="Gene3D" id="2.170.300.10">
    <property type="entry name" value="Tie2 ligand-binding domain superfamily"/>
    <property type="match status" value="1"/>
</dbReference>
<keyword evidence="2" id="KW-1133">Transmembrane helix</keyword>
<dbReference type="Gene3D" id="2.60.120.260">
    <property type="entry name" value="Galactose-binding domain-like"/>
    <property type="match status" value="1"/>
</dbReference>
<feature type="domain" description="EGF-like" evidence="4">
    <location>
        <begin position="134"/>
        <end position="164"/>
    </location>
</feature>
<dbReference type="PANTHER" id="PTHR24043">
    <property type="entry name" value="SCAVENGER RECEPTOR CLASS F"/>
    <property type="match status" value="1"/>
</dbReference>
<feature type="domain" description="EGF-like" evidence="4">
    <location>
        <begin position="175"/>
        <end position="211"/>
    </location>
</feature>
<accession>A0A8W8NR59</accession>
<dbReference type="SUPFAM" id="SSF49785">
    <property type="entry name" value="Galactose-binding domain-like"/>
    <property type="match status" value="1"/>
</dbReference>
<keyword evidence="6" id="KW-1185">Reference proteome</keyword>
<dbReference type="PANTHER" id="PTHR24043:SF8">
    <property type="entry name" value="EGF-LIKE DOMAIN-CONTAINING PROTEIN"/>
    <property type="match status" value="1"/>
</dbReference>
<protein>
    <recommendedName>
        <fullName evidence="4">EGF-like domain-containing protein</fullName>
    </recommendedName>
</protein>
<dbReference type="GO" id="GO:0005044">
    <property type="term" value="F:scavenger receptor activity"/>
    <property type="evidence" value="ECO:0007669"/>
    <property type="project" value="InterPro"/>
</dbReference>